<dbReference type="EMBL" id="LWBO01000077">
    <property type="protein sequence ID" value="OQP40256.1"/>
    <property type="molecule type" value="Genomic_DNA"/>
</dbReference>
<gene>
    <name evidence="1" type="ORF">A4D02_15135</name>
</gene>
<name>A0ABX3NNC6_9BACT</name>
<comment type="caution">
    <text evidence="1">The sequence shown here is derived from an EMBL/GenBank/DDBJ whole genome shotgun (WGS) entry which is preliminary data.</text>
</comment>
<proteinExistence type="predicted"/>
<sequence length="60" mass="6794">MGRQAGKRALLWQILGKSLKPKVESKSEAVLSTFGFYLSPYSFQPARTLMISKQLKINHL</sequence>
<accession>A0ABX3NNC6</accession>
<evidence type="ECO:0000313" key="1">
    <source>
        <dbReference type="EMBL" id="OQP40256.1"/>
    </source>
</evidence>
<keyword evidence="2" id="KW-1185">Reference proteome</keyword>
<protein>
    <submittedName>
        <fullName evidence="1">Uncharacterized protein</fullName>
    </submittedName>
</protein>
<reference evidence="1 2" key="1">
    <citation type="submission" date="2016-04" db="EMBL/GenBank/DDBJ databases">
        <authorList>
            <person name="Chen L."/>
            <person name="Zhuang W."/>
            <person name="Wang G."/>
        </authorList>
    </citation>
    <scope>NUCLEOTIDE SEQUENCE [LARGE SCALE GENOMIC DNA]</scope>
    <source>
        <strain evidence="2">GR20</strain>
    </source>
</reference>
<dbReference type="Proteomes" id="UP000192277">
    <property type="component" value="Unassembled WGS sequence"/>
</dbReference>
<evidence type="ECO:0000313" key="2">
    <source>
        <dbReference type="Proteomes" id="UP000192277"/>
    </source>
</evidence>
<organism evidence="1 2">
    <name type="scientific">Niastella koreensis</name>
    <dbReference type="NCBI Taxonomy" id="354356"/>
    <lineage>
        <taxon>Bacteria</taxon>
        <taxon>Pseudomonadati</taxon>
        <taxon>Bacteroidota</taxon>
        <taxon>Chitinophagia</taxon>
        <taxon>Chitinophagales</taxon>
        <taxon>Chitinophagaceae</taxon>
        <taxon>Niastella</taxon>
    </lineage>
</organism>